<comment type="caution">
    <text evidence="3">The sequence shown here is derived from an EMBL/GenBank/DDBJ whole genome shotgun (WGS) entry which is preliminary data.</text>
</comment>
<gene>
    <name evidence="3" type="ORF">RHSIM_Rhsim01G0224500</name>
</gene>
<feature type="coiled-coil region" evidence="1">
    <location>
        <begin position="49"/>
        <end position="97"/>
    </location>
</feature>
<dbReference type="Proteomes" id="UP000626092">
    <property type="component" value="Unassembled WGS sequence"/>
</dbReference>
<dbReference type="AlphaFoldDB" id="A0A834HTB6"/>
<accession>A0A834HTB6</accession>
<dbReference type="PANTHER" id="PTHR33431:SF12">
    <property type="entry name" value="HIGH MOBILITY GROUP BOX PROTEIN, PUTATIVE (DUF1635)-RELATED"/>
    <property type="match status" value="1"/>
</dbReference>
<keyword evidence="1" id="KW-0175">Coiled coil</keyword>
<dbReference type="Pfam" id="PF07795">
    <property type="entry name" value="DUF1635"/>
    <property type="match status" value="1"/>
</dbReference>
<organism evidence="3 4">
    <name type="scientific">Rhododendron simsii</name>
    <name type="common">Sims's rhododendron</name>
    <dbReference type="NCBI Taxonomy" id="118357"/>
    <lineage>
        <taxon>Eukaryota</taxon>
        <taxon>Viridiplantae</taxon>
        <taxon>Streptophyta</taxon>
        <taxon>Embryophyta</taxon>
        <taxon>Tracheophyta</taxon>
        <taxon>Spermatophyta</taxon>
        <taxon>Magnoliopsida</taxon>
        <taxon>eudicotyledons</taxon>
        <taxon>Gunneridae</taxon>
        <taxon>Pentapetalae</taxon>
        <taxon>asterids</taxon>
        <taxon>Ericales</taxon>
        <taxon>Ericaceae</taxon>
        <taxon>Ericoideae</taxon>
        <taxon>Rhodoreae</taxon>
        <taxon>Rhododendron</taxon>
    </lineage>
</organism>
<feature type="compositionally biased region" description="Polar residues" evidence="2">
    <location>
        <begin position="115"/>
        <end position="130"/>
    </location>
</feature>
<reference evidence="3" key="1">
    <citation type="submission" date="2019-11" db="EMBL/GenBank/DDBJ databases">
        <authorList>
            <person name="Liu Y."/>
            <person name="Hou J."/>
            <person name="Li T.-Q."/>
            <person name="Guan C.-H."/>
            <person name="Wu X."/>
            <person name="Wu H.-Z."/>
            <person name="Ling F."/>
            <person name="Zhang R."/>
            <person name="Shi X.-G."/>
            <person name="Ren J.-P."/>
            <person name="Chen E.-F."/>
            <person name="Sun J.-M."/>
        </authorList>
    </citation>
    <scope>NUCLEOTIDE SEQUENCE</scope>
    <source>
        <strain evidence="3">Adult_tree_wgs_1</strain>
        <tissue evidence="3">Leaves</tissue>
    </source>
</reference>
<dbReference type="EMBL" id="WJXA01000001">
    <property type="protein sequence ID" value="KAF7153731.1"/>
    <property type="molecule type" value="Genomic_DNA"/>
</dbReference>
<evidence type="ECO:0000313" key="3">
    <source>
        <dbReference type="EMBL" id="KAF7153731.1"/>
    </source>
</evidence>
<dbReference type="OrthoDB" id="778241at2759"/>
<keyword evidence="4" id="KW-1185">Reference proteome</keyword>
<evidence type="ECO:0000256" key="1">
    <source>
        <dbReference type="SAM" id="Coils"/>
    </source>
</evidence>
<dbReference type="InterPro" id="IPR012862">
    <property type="entry name" value="DUF1635"/>
</dbReference>
<evidence type="ECO:0000256" key="2">
    <source>
        <dbReference type="SAM" id="MobiDB-lite"/>
    </source>
</evidence>
<dbReference type="PANTHER" id="PTHR33431">
    <property type="entry name" value="ENABLED-LIKE PROTEIN (DUF1635)"/>
    <property type="match status" value="1"/>
</dbReference>
<feature type="region of interest" description="Disordered" evidence="2">
    <location>
        <begin position="102"/>
        <end position="130"/>
    </location>
</feature>
<sequence length="287" mass="31651">MEDMASLWSYQEILLHCTFNSIPDFVSSLLLCFPSGLPFIHLLARISGMDELKQRLVYTTLELESANENMKQLLQHLKQAWQERDEARDQLQKLLTKLTPSTPPAEFLTAPPQFQPTKANSSITESNSLSDTYGSSPVDSLFDPVSSPELLSNIPNKPFVPEMPNFDQGCLVVDNFVKGKVLPEKGKLLQAVLGAGPLLQTLLVAGPLPRWRNPPPFQAFHIPPVSVNGCGSELVVNHKPVGNLSYVPRSVNSPPFGEIPSQMLTTTSMLNFASGGYVPPGKRQRFL</sequence>
<protein>
    <submittedName>
        <fullName evidence="3">Uncharacterized protein</fullName>
    </submittedName>
</protein>
<proteinExistence type="predicted"/>
<evidence type="ECO:0000313" key="4">
    <source>
        <dbReference type="Proteomes" id="UP000626092"/>
    </source>
</evidence>
<name>A0A834HTB6_RHOSS</name>